<evidence type="ECO:0000259" key="7">
    <source>
        <dbReference type="Pfam" id="PF09335"/>
    </source>
</evidence>
<evidence type="ECO:0000313" key="9">
    <source>
        <dbReference type="Proteomes" id="UP000004483"/>
    </source>
</evidence>
<dbReference type="GO" id="GO:0005886">
    <property type="term" value="C:plasma membrane"/>
    <property type="evidence" value="ECO:0007669"/>
    <property type="project" value="UniProtKB-SubCell"/>
</dbReference>
<evidence type="ECO:0000256" key="2">
    <source>
        <dbReference type="ARBA" id="ARBA00022475"/>
    </source>
</evidence>
<feature type="transmembrane region" description="Helical" evidence="6">
    <location>
        <begin position="59"/>
        <end position="81"/>
    </location>
</feature>
<feature type="transmembrane region" description="Helical" evidence="6">
    <location>
        <begin position="93"/>
        <end position="113"/>
    </location>
</feature>
<protein>
    <recommendedName>
        <fullName evidence="6">TVP38/TMEM64 family membrane protein</fullName>
    </recommendedName>
</protein>
<comment type="similarity">
    <text evidence="6">Belongs to the TVP38/TMEM64 family.</text>
</comment>
<keyword evidence="4 6" id="KW-1133">Transmembrane helix</keyword>
<evidence type="ECO:0000256" key="1">
    <source>
        <dbReference type="ARBA" id="ARBA00004651"/>
    </source>
</evidence>
<reference evidence="8 9" key="1">
    <citation type="submission" date="2009-01" db="EMBL/GenBank/DDBJ databases">
        <authorList>
            <person name="Qin X."/>
            <person name="Bachman B."/>
            <person name="Battles P."/>
            <person name="Bell A."/>
            <person name="Bess C."/>
            <person name="Bickham C."/>
            <person name="Chaboub L."/>
            <person name="Chen D."/>
            <person name="Coyle M."/>
            <person name="Deiros D.R."/>
            <person name="Dinh H."/>
            <person name="Forbes L."/>
            <person name="Fowler G."/>
            <person name="Francisco L."/>
            <person name="Fu Q."/>
            <person name="Gubbala S."/>
            <person name="Hale W."/>
            <person name="Han Y."/>
            <person name="Hemphill L."/>
            <person name="Highlander S.K."/>
            <person name="Hirani K."/>
            <person name="Hogues M."/>
            <person name="Jackson L."/>
            <person name="Jakkamsetti A."/>
            <person name="Javaid M."/>
            <person name="Jiang H."/>
            <person name="Korchina V."/>
            <person name="Kovar C."/>
            <person name="Lara F."/>
            <person name="Lee S."/>
            <person name="Mata R."/>
            <person name="Mathew T."/>
            <person name="Moen C."/>
            <person name="Morales K."/>
            <person name="Munidasa M."/>
            <person name="Nazareth L."/>
            <person name="Ngo R."/>
            <person name="Nguyen L."/>
            <person name="Okwuonu G."/>
            <person name="Ongeri F."/>
            <person name="Patil S."/>
            <person name="Petrosino J."/>
            <person name="Pham C."/>
            <person name="Pham P."/>
            <person name="Pu L.-L."/>
            <person name="Puazo M."/>
            <person name="Raj R."/>
            <person name="Reid J."/>
            <person name="Rouhana J."/>
            <person name="Saada N."/>
            <person name="Shang Y."/>
            <person name="Simmons D."/>
            <person name="Thornton R."/>
            <person name="Warren J."/>
            <person name="Weissenberger G."/>
            <person name="Zhang J."/>
            <person name="Zhang L."/>
            <person name="Zhou C."/>
            <person name="Zhu D."/>
            <person name="Muzny D."/>
            <person name="Worley K."/>
            <person name="Gibbs R."/>
        </authorList>
    </citation>
    <scope>NUCLEOTIDE SEQUENCE [LARGE SCALE GENOMIC DNA]</scope>
    <source>
        <strain evidence="8 9">ATCC 49540</strain>
    </source>
</reference>
<evidence type="ECO:0000256" key="6">
    <source>
        <dbReference type="RuleBase" id="RU366058"/>
    </source>
</evidence>
<feature type="domain" description="VTT" evidence="7">
    <location>
        <begin position="90"/>
        <end position="201"/>
    </location>
</feature>
<dbReference type="Pfam" id="PF09335">
    <property type="entry name" value="VTT_dom"/>
    <property type="match status" value="1"/>
</dbReference>
<comment type="caution">
    <text evidence="8">The sequence shown here is derived from an EMBL/GenBank/DDBJ whole genome shotgun (WGS) entry which is preliminary data.</text>
</comment>
<dbReference type="InterPro" id="IPR015414">
    <property type="entry name" value="TMEM64"/>
</dbReference>
<dbReference type="eggNOG" id="COG0398">
    <property type="taxonomic scope" value="Bacteria"/>
</dbReference>
<keyword evidence="5 6" id="KW-0472">Membrane</keyword>
<dbReference type="AlphaFoldDB" id="C2ESP6"/>
<gene>
    <name evidence="8" type="ORF">HMPREF0549_0482</name>
</gene>
<feature type="transmembrane region" description="Helical" evidence="6">
    <location>
        <begin position="211"/>
        <end position="228"/>
    </location>
</feature>
<organism evidence="8 9">
    <name type="scientific">Limosilactobacillus vaginalis DSM 5837 = ATCC 49540</name>
    <dbReference type="NCBI Taxonomy" id="1423814"/>
    <lineage>
        <taxon>Bacteria</taxon>
        <taxon>Bacillati</taxon>
        <taxon>Bacillota</taxon>
        <taxon>Bacilli</taxon>
        <taxon>Lactobacillales</taxon>
        <taxon>Lactobacillaceae</taxon>
        <taxon>Limosilactobacillus</taxon>
    </lineage>
</organism>
<evidence type="ECO:0000256" key="5">
    <source>
        <dbReference type="ARBA" id="ARBA00023136"/>
    </source>
</evidence>
<proteinExistence type="inferred from homology"/>
<keyword evidence="3 6" id="KW-0812">Transmembrane</keyword>
<evidence type="ECO:0000256" key="3">
    <source>
        <dbReference type="ARBA" id="ARBA00022692"/>
    </source>
</evidence>
<dbReference type="PANTHER" id="PTHR12677:SF59">
    <property type="entry name" value="GOLGI APPARATUS MEMBRANE PROTEIN TVP38-RELATED"/>
    <property type="match status" value="1"/>
</dbReference>
<accession>C2ESP6</accession>
<dbReference type="STRING" id="1423814.HMPREF0549_0482"/>
<sequence>MLALIIKKVEYTMKKKTLNKKLLIALGVLLAIIIVIFVYQNYKPEIDVLIHPVPHEKEILLHMIRAHGIANSLLLLGLIAVLNSIPGLSNSVICILSGLCYGPFFGFIINWMGNVLGNCIVMSLIRKINFSKRVKQHKLIKSLMHQKHPLIGLTIGFMIPVIPSILVNYAGAQLNVNRRQYMAMVLVGMAPTSFLYAFGGDAIFRGSLKRIISAAICILILIGIYLIVKKIDDEHKKRLETE</sequence>
<dbReference type="PANTHER" id="PTHR12677">
    <property type="entry name" value="GOLGI APPARATUS MEMBRANE PROTEIN TVP38-RELATED"/>
    <property type="match status" value="1"/>
</dbReference>
<evidence type="ECO:0000256" key="4">
    <source>
        <dbReference type="ARBA" id="ARBA00022989"/>
    </source>
</evidence>
<dbReference type="HOGENOM" id="CLU_102965_0_0_9"/>
<dbReference type="InterPro" id="IPR032816">
    <property type="entry name" value="VTT_dom"/>
</dbReference>
<feature type="transmembrane region" description="Helical" evidence="6">
    <location>
        <begin position="21"/>
        <end position="39"/>
    </location>
</feature>
<dbReference type="EMBL" id="ACGV01000033">
    <property type="protein sequence ID" value="EEJ41022.1"/>
    <property type="molecule type" value="Genomic_DNA"/>
</dbReference>
<evidence type="ECO:0000313" key="8">
    <source>
        <dbReference type="EMBL" id="EEJ41022.1"/>
    </source>
</evidence>
<feature type="transmembrane region" description="Helical" evidence="6">
    <location>
        <begin position="181"/>
        <end position="199"/>
    </location>
</feature>
<comment type="subcellular location">
    <subcellularLocation>
        <location evidence="1 6">Cell membrane</location>
        <topology evidence="1 6">Multi-pass membrane protein</topology>
    </subcellularLocation>
</comment>
<dbReference type="Proteomes" id="UP000004483">
    <property type="component" value="Unassembled WGS sequence"/>
</dbReference>
<dbReference type="PATRIC" id="fig|1423814.6.peg.1297"/>
<feature type="transmembrane region" description="Helical" evidence="6">
    <location>
        <begin position="150"/>
        <end position="169"/>
    </location>
</feature>
<name>C2ESP6_9LACO</name>
<keyword evidence="2 6" id="KW-1003">Cell membrane</keyword>